<evidence type="ECO:0000256" key="3">
    <source>
        <dbReference type="ARBA" id="ARBA00022801"/>
    </source>
</evidence>
<reference evidence="8 9" key="1">
    <citation type="submission" date="2020-04" db="EMBL/GenBank/DDBJ databases">
        <title>Perkinsus olseni comparative genomics.</title>
        <authorList>
            <person name="Bogema D.R."/>
        </authorList>
    </citation>
    <scope>NUCLEOTIDE SEQUENCE [LARGE SCALE GENOMIC DNA]</scope>
    <source>
        <strain evidence="8">00978-12</strain>
    </source>
</reference>
<feature type="region of interest" description="Disordered" evidence="6">
    <location>
        <begin position="493"/>
        <end position="531"/>
    </location>
</feature>
<feature type="region of interest" description="Disordered" evidence="6">
    <location>
        <begin position="555"/>
        <end position="639"/>
    </location>
</feature>
<dbReference type="PROSITE" id="PS01032">
    <property type="entry name" value="PPM_1"/>
    <property type="match status" value="1"/>
</dbReference>
<keyword evidence="3 5" id="KW-0378">Hydrolase</keyword>
<gene>
    <name evidence="8" type="ORF">FOZ60_007354</name>
</gene>
<dbReference type="PANTHER" id="PTHR47992">
    <property type="entry name" value="PROTEIN PHOSPHATASE"/>
    <property type="match status" value="1"/>
</dbReference>
<keyword evidence="4 5" id="KW-0904">Protein phosphatase</keyword>
<dbReference type="Gene3D" id="3.60.40.10">
    <property type="entry name" value="PPM-type phosphatase domain"/>
    <property type="match status" value="2"/>
</dbReference>
<keyword evidence="2" id="KW-0479">Metal-binding</keyword>
<dbReference type="InterPro" id="IPR015655">
    <property type="entry name" value="PP2C"/>
</dbReference>
<dbReference type="GO" id="GO:0004722">
    <property type="term" value="F:protein serine/threonine phosphatase activity"/>
    <property type="evidence" value="ECO:0007669"/>
    <property type="project" value="InterPro"/>
</dbReference>
<protein>
    <recommendedName>
        <fullName evidence="7">PPM-type phosphatase domain-containing protein</fullName>
    </recommendedName>
</protein>
<evidence type="ECO:0000256" key="5">
    <source>
        <dbReference type="RuleBase" id="RU003465"/>
    </source>
</evidence>
<dbReference type="Proteomes" id="UP000541610">
    <property type="component" value="Unassembled WGS sequence"/>
</dbReference>
<name>A0A7J6NLI0_PEROL</name>
<dbReference type="EMBL" id="JABANP010000295">
    <property type="protein sequence ID" value="KAF4684753.1"/>
    <property type="molecule type" value="Genomic_DNA"/>
</dbReference>
<evidence type="ECO:0000256" key="2">
    <source>
        <dbReference type="ARBA" id="ARBA00022723"/>
    </source>
</evidence>
<evidence type="ECO:0000313" key="9">
    <source>
        <dbReference type="Proteomes" id="UP000541610"/>
    </source>
</evidence>
<feature type="compositionally biased region" description="Basic residues" evidence="6">
    <location>
        <begin position="574"/>
        <end position="583"/>
    </location>
</feature>
<feature type="compositionally biased region" description="Acidic residues" evidence="6">
    <location>
        <begin position="501"/>
        <end position="511"/>
    </location>
</feature>
<comment type="caution">
    <text evidence="8">The sequence shown here is derived from an EMBL/GenBank/DDBJ whole genome shotgun (WGS) entry which is preliminary data.</text>
</comment>
<dbReference type="InterPro" id="IPR001932">
    <property type="entry name" value="PPM-type_phosphatase-like_dom"/>
</dbReference>
<dbReference type="SUPFAM" id="SSF81606">
    <property type="entry name" value="PP2C-like"/>
    <property type="match status" value="1"/>
</dbReference>
<sequence length="639" mass="68762">MGIIDDATTNKKNKMISDQPYHAHTFNADDDDPQRQSSRMDTNDINNKSPPPPPLSSSSGIGHVAVLSSKVDVPDGDGLRSSTPHQPDAPLPSLVISHGSVEKRSSSTNSLTAIYEVIRSFNSTSGSRDDARMKKGKCRNQDAYFVVSRDGLTLVGVFDGHGGTPSSSGDGGGLQQQQLSHYLASVVPDVFYETLSKLIPGEVNVSTLSAPASSEADDGYGLYSKTDKGCLRRDDDKDPSPPPPTVIAALSCTLRICEERAITSADVDTANGGSTATLVCIDEASALVRERIDERQRIVSCGGVIYKNKAVGVAVTNIAITRSLGDTVMRSDGVEGRDSNFDADLVKFAKKKGCTGLIALPEWYVWSPRREHGGLYWAATNAPVQLLGIPTSHHIISASTDSFPSRSSRSSGFDDTPLASTTTSRDIYVMVASDGLWDIISPKTMEDKIRSLGPSPTPTQVDHLIKSSCIPNAPHDDTTWVLLRIPIQTSTAVAAGKDDNDNNEEDGEDPFDTSAVRQHWTSHSSPINRPATLSTLDALFTPQDGDQDEDEQQFLAGSQTDRGRSISSPDGFRRGGRGRKHHLPPPSTLPAASSLDQLFAPLGERLSSTSVAPPPPAATQQRSSSRWERLKHLRDPRHH</sequence>
<organism evidence="8 9">
    <name type="scientific">Perkinsus olseni</name>
    <name type="common">Perkinsus atlanticus</name>
    <dbReference type="NCBI Taxonomy" id="32597"/>
    <lineage>
        <taxon>Eukaryota</taxon>
        <taxon>Sar</taxon>
        <taxon>Alveolata</taxon>
        <taxon>Perkinsozoa</taxon>
        <taxon>Perkinsea</taxon>
        <taxon>Perkinsida</taxon>
        <taxon>Perkinsidae</taxon>
        <taxon>Perkinsus</taxon>
    </lineage>
</organism>
<dbReference type="InterPro" id="IPR000222">
    <property type="entry name" value="PP2C_BS"/>
</dbReference>
<dbReference type="GO" id="GO:0016020">
    <property type="term" value="C:membrane"/>
    <property type="evidence" value="ECO:0007669"/>
    <property type="project" value="UniProtKB-SubCell"/>
</dbReference>
<evidence type="ECO:0000256" key="1">
    <source>
        <dbReference type="ARBA" id="ARBA00004170"/>
    </source>
</evidence>
<feature type="region of interest" description="Disordered" evidence="6">
    <location>
        <begin position="1"/>
        <end position="94"/>
    </location>
</feature>
<accession>A0A7J6NLI0</accession>
<proteinExistence type="inferred from homology"/>
<feature type="compositionally biased region" description="Polar residues" evidence="6">
    <location>
        <begin position="35"/>
        <end position="48"/>
    </location>
</feature>
<dbReference type="OrthoDB" id="440240at2759"/>
<feature type="domain" description="PPM-type phosphatase" evidence="7">
    <location>
        <begin position="124"/>
        <end position="485"/>
    </location>
</feature>
<comment type="subcellular location">
    <subcellularLocation>
        <location evidence="1">Membrane</location>
        <topology evidence="1">Peripheral membrane protein</topology>
    </subcellularLocation>
</comment>
<dbReference type="PROSITE" id="PS51746">
    <property type="entry name" value="PPM_2"/>
    <property type="match status" value="1"/>
</dbReference>
<evidence type="ECO:0000256" key="6">
    <source>
        <dbReference type="SAM" id="MobiDB-lite"/>
    </source>
</evidence>
<dbReference type="GO" id="GO:0046872">
    <property type="term" value="F:metal ion binding"/>
    <property type="evidence" value="ECO:0007669"/>
    <property type="project" value="UniProtKB-KW"/>
</dbReference>
<evidence type="ECO:0000313" key="8">
    <source>
        <dbReference type="EMBL" id="KAF4684753.1"/>
    </source>
</evidence>
<comment type="similarity">
    <text evidence="5">Belongs to the PP2C family.</text>
</comment>
<evidence type="ECO:0000259" key="7">
    <source>
        <dbReference type="PROSITE" id="PS51746"/>
    </source>
</evidence>
<dbReference type="SMART" id="SM00332">
    <property type="entry name" value="PP2Cc"/>
    <property type="match status" value="1"/>
</dbReference>
<feature type="compositionally biased region" description="Polar residues" evidence="6">
    <location>
        <begin position="555"/>
        <end position="568"/>
    </location>
</feature>
<feature type="compositionally biased region" description="Polar residues" evidence="6">
    <location>
        <begin position="515"/>
        <end position="531"/>
    </location>
</feature>
<dbReference type="AlphaFoldDB" id="A0A7J6NLI0"/>
<dbReference type="InterPro" id="IPR036457">
    <property type="entry name" value="PPM-type-like_dom_sf"/>
</dbReference>
<evidence type="ECO:0000256" key="4">
    <source>
        <dbReference type="ARBA" id="ARBA00022912"/>
    </source>
</evidence>